<evidence type="ECO:0000256" key="1">
    <source>
        <dbReference type="ARBA" id="ARBA00004651"/>
    </source>
</evidence>
<name>A0A1F5K0G7_9BACT</name>
<feature type="transmembrane region" description="Helical" evidence="6">
    <location>
        <begin position="134"/>
        <end position="152"/>
    </location>
</feature>
<keyword evidence="2" id="KW-1003">Cell membrane</keyword>
<dbReference type="STRING" id="1797780.A3E45_04965"/>
<dbReference type="AlphaFoldDB" id="A0A1F5K0G7"/>
<proteinExistence type="predicted"/>
<organism evidence="7 8">
    <name type="scientific">Candidatus Daviesbacteria bacterium RIFCSPHIGHO2_12_FULL_43_11</name>
    <dbReference type="NCBI Taxonomy" id="1797780"/>
    <lineage>
        <taxon>Bacteria</taxon>
        <taxon>Candidatus Daviesiibacteriota</taxon>
    </lineage>
</organism>
<feature type="transmembrane region" description="Helical" evidence="6">
    <location>
        <begin position="337"/>
        <end position="357"/>
    </location>
</feature>
<feature type="transmembrane region" description="Helical" evidence="6">
    <location>
        <begin position="225"/>
        <end position="241"/>
    </location>
</feature>
<feature type="transmembrane region" description="Helical" evidence="6">
    <location>
        <begin position="191"/>
        <end position="213"/>
    </location>
</feature>
<feature type="transmembrane region" description="Helical" evidence="6">
    <location>
        <begin position="20"/>
        <end position="41"/>
    </location>
</feature>
<gene>
    <name evidence="7" type="ORF">A3E45_04965</name>
</gene>
<accession>A0A1F5K0G7</accession>
<evidence type="ECO:0000313" key="7">
    <source>
        <dbReference type="EMBL" id="OGE34305.1"/>
    </source>
</evidence>
<evidence type="ECO:0000256" key="4">
    <source>
        <dbReference type="ARBA" id="ARBA00022989"/>
    </source>
</evidence>
<evidence type="ECO:0000256" key="3">
    <source>
        <dbReference type="ARBA" id="ARBA00022692"/>
    </source>
</evidence>
<dbReference type="Proteomes" id="UP000176405">
    <property type="component" value="Unassembled WGS sequence"/>
</dbReference>
<dbReference type="PANTHER" id="PTHR30250">
    <property type="entry name" value="PST FAMILY PREDICTED COLANIC ACID TRANSPORTER"/>
    <property type="match status" value="1"/>
</dbReference>
<comment type="caution">
    <text evidence="7">The sequence shown here is derived from an EMBL/GenBank/DDBJ whole genome shotgun (WGS) entry which is preliminary data.</text>
</comment>
<feature type="transmembrane region" description="Helical" evidence="6">
    <location>
        <begin position="305"/>
        <end position="325"/>
    </location>
</feature>
<dbReference type="EMBL" id="MFDH01000037">
    <property type="protein sequence ID" value="OGE34305.1"/>
    <property type="molecule type" value="Genomic_DNA"/>
</dbReference>
<feature type="transmembrane region" description="Helical" evidence="6">
    <location>
        <begin position="164"/>
        <end position="185"/>
    </location>
</feature>
<keyword evidence="5 6" id="KW-0472">Membrane</keyword>
<dbReference type="PANTHER" id="PTHR30250:SF11">
    <property type="entry name" value="O-ANTIGEN TRANSPORTER-RELATED"/>
    <property type="match status" value="1"/>
</dbReference>
<comment type="subcellular location">
    <subcellularLocation>
        <location evidence="1">Cell membrane</location>
        <topology evidence="1">Multi-pass membrane protein</topology>
    </subcellularLocation>
</comment>
<dbReference type="InterPro" id="IPR002797">
    <property type="entry name" value="Polysacc_synth"/>
</dbReference>
<dbReference type="Pfam" id="PF01943">
    <property type="entry name" value="Polysacc_synt"/>
    <property type="match status" value="1"/>
</dbReference>
<sequence length="426" mass="46861">MELWRIISEIVNTKTLRHFIVTSGGTAVNGFLGLLFYIVVARELGPQVYGVLAIAVASIALISDISDLGIDTGLIRFVGKYRQEDKEKTLKFIKLGLTVKLAVWLVVLLTGWAIMPMIAETVFLKPELGLPLQFSLIGALGAMLFSLGTHVIQAYQKFWSWSILNISMNGLRLSAVIILAGFGILGLLPTLITYIAIPFMGFFVTLFLLPQFLTVRNSKSVGSELFHYSKWVALVGILTATGSRLDTFLSARLLTVRDVGIYSAASQITVVIPQLVFALATVVAPKLASFDSDIKAIEYLKKLQLLVFGMFILGLLAIPVLVLLIPQIYGTAYLESITPFVVLFVAQLVFLLSVPSHQAIFYYFSKPSFFTWVGLGQLAITGLLGWFLISTYGITGAAVTVLIANLFNFLVPSAWVVYRFTRVLKK</sequence>
<feature type="transmembrane region" description="Helical" evidence="6">
    <location>
        <begin position="47"/>
        <end position="70"/>
    </location>
</feature>
<reference evidence="7 8" key="1">
    <citation type="journal article" date="2016" name="Nat. Commun.">
        <title>Thousands of microbial genomes shed light on interconnected biogeochemical processes in an aquifer system.</title>
        <authorList>
            <person name="Anantharaman K."/>
            <person name="Brown C.T."/>
            <person name="Hug L.A."/>
            <person name="Sharon I."/>
            <person name="Castelle C.J."/>
            <person name="Probst A.J."/>
            <person name="Thomas B.C."/>
            <person name="Singh A."/>
            <person name="Wilkins M.J."/>
            <person name="Karaoz U."/>
            <person name="Brodie E.L."/>
            <person name="Williams K.H."/>
            <person name="Hubbard S.S."/>
            <person name="Banfield J.F."/>
        </authorList>
    </citation>
    <scope>NUCLEOTIDE SEQUENCE [LARGE SCALE GENOMIC DNA]</scope>
</reference>
<feature type="transmembrane region" description="Helical" evidence="6">
    <location>
        <begin position="261"/>
        <end position="284"/>
    </location>
</feature>
<protein>
    <recommendedName>
        <fullName evidence="9">Polysaccharide biosynthesis protein C-terminal domain-containing protein</fullName>
    </recommendedName>
</protein>
<evidence type="ECO:0000256" key="2">
    <source>
        <dbReference type="ARBA" id="ARBA00022475"/>
    </source>
</evidence>
<keyword evidence="4 6" id="KW-1133">Transmembrane helix</keyword>
<evidence type="ECO:0000256" key="5">
    <source>
        <dbReference type="ARBA" id="ARBA00023136"/>
    </source>
</evidence>
<evidence type="ECO:0008006" key="9">
    <source>
        <dbReference type="Google" id="ProtNLM"/>
    </source>
</evidence>
<keyword evidence="3 6" id="KW-0812">Transmembrane</keyword>
<feature type="transmembrane region" description="Helical" evidence="6">
    <location>
        <begin position="369"/>
        <end position="389"/>
    </location>
</feature>
<feature type="transmembrane region" description="Helical" evidence="6">
    <location>
        <begin position="395"/>
        <end position="418"/>
    </location>
</feature>
<dbReference type="GO" id="GO:0005886">
    <property type="term" value="C:plasma membrane"/>
    <property type="evidence" value="ECO:0007669"/>
    <property type="project" value="UniProtKB-SubCell"/>
</dbReference>
<evidence type="ECO:0000256" key="6">
    <source>
        <dbReference type="SAM" id="Phobius"/>
    </source>
</evidence>
<evidence type="ECO:0000313" key="8">
    <source>
        <dbReference type="Proteomes" id="UP000176405"/>
    </source>
</evidence>
<dbReference type="InterPro" id="IPR050833">
    <property type="entry name" value="Poly_Biosynth_Transport"/>
</dbReference>
<feature type="transmembrane region" description="Helical" evidence="6">
    <location>
        <begin position="91"/>
        <end position="114"/>
    </location>
</feature>